<dbReference type="Proteomes" id="UP000694419">
    <property type="component" value="Unplaced"/>
</dbReference>
<dbReference type="InterPro" id="IPR001436">
    <property type="entry name" value="Alpha-crystallin/sHSP_animal"/>
</dbReference>
<organism evidence="2 3">
    <name type="scientific">Calidris pygmaea</name>
    <name type="common">Spoon-billed sandpiper</name>
    <dbReference type="NCBI Taxonomy" id="425635"/>
    <lineage>
        <taxon>Eukaryota</taxon>
        <taxon>Metazoa</taxon>
        <taxon>Chordata</taxon>
        <taxon>Craniata</taxon>
        <taxon>Vertebrata</taxon>
        <taxon>Euteleostomi</taxon>
        <taxon>Archelosauria</taxon>
        <taxon>Archosauria</taxon>
        <taxon>Dinosauria</taxon>
        <taxon>Saurischia</taxon>
        <taxon>Theropoda</taxon>
        <taxon>Coelurosauria</taxon>
        <taxon>Aves</taxon>
        <taxon>Neognathae</taxon>
        <taxon>Neoaves</taxon>
        <taxon>Charadriiformes</taxon>
        <taxon>Scolopacidae</taxon>
        <taxon>Calidris</taxon>
    </lineage>
</organism>
<evidence type="ECO:0000313" key="2">
    <source>
        <dbReference type="Ensembl" id="ENSCPGP00000026033.1"/>
    </source>
</evidence>
<keyword evidence="3" id="KW-1185">Reference proteome</keyword>
<dbReference type="PRINTS" id="PR00299">
    <property type="entry name" value="ACRYSTALLIN"/>
</dbReference>
<dbReference type="AlphaFoldDB" id="A0A8C3KR79"/>
<dbReference type="InterPro" id="IPR002068">
    <property type="entry name" value="A-crystallin/Hsp20_dom"/>
</dbReference>
<dbReference type="GO" id="GO:0009408">
    <property type="term" value="P:response to heat"/>
    <property type="evidence" value="ECO:0007669"/>
    <property type="project" value="TreeGrafter"/>
</dbReference>
<dbReference type="PANTHER" id="PTHR45640">
    <property type="entry name" value="HEAT SHOCK PROTEIN HSP-12.2-RELATED"/>
    <property type="match status" value="1"/>
</dbReference>
<dbReference type="PANTHER" id="PTHR45640:SF7">
    <property type="entry name" value="HEAT SHOCK PROTEIN BETA-1"/>
    <property type="match status" value="1"/>
</dbReference>
<evidence type="ECO:0000313" key="3">
    <source>
        <dbReference type="Proteomes" id="UP000694419"/>
    </source>
</evidence>
<dbReference type="Ensembl" id="ENSCPGT00000028451.1">
    <property type="protein sequence ID" value="ENSCPGP00000026033.1"/>
    <property type="gene ID" value="ENSCPGG00000017953.1"/>
</dbReference>
<proteinExistence type="predicted"/>
<protein>
    <submittedName>
        <fullName evidence="2">Heat shock protein family B (small) member 1</fullName>
    </submittedName>
</protein>
<sequence>MRAVGPLGHRRLLAPQVAPLEFGGCSWRGPAAHGRPSPPSCSRLILKAKKTRTGRISPSPVSGEAGIWWAGTGKGTPRPRGPSQLLAPSNQLRVCWVFFPLPGKHEEKQDEHGFISRCFTRKYTLPPGVEATAVRSSLSPDGMLTVEAPLPKPAIQSAEITIPVTVESQAKEPAKK</sequence>
<feature type="domain" description="SHSP" evidence="1">
    <location>
        <begin position="103"/>
        <end position="165"/>
    </location>
</feature>
<dbReference type="GO" id="GO:0051082">
    <property type="term" value="F:unfolded protein binding"/>
    <property type="evidence" value="ECO:0007669"/>
    <property type="project" value="TreeGrafter"/>
</dbReference>
<dbReference type="GO" id="GO:0043066">
    <property type="term" value="P:negative regulation of apoptotic process"/>
    <property type="evidence" value="ECO:0007669"/>
    <property type="project" value="TreeGrafter"/>
</dbReference>
<dbReference type="Pfam" id="PF00011">
    <property type="entry name" value="HSP20"/>
    <property type="match status" value="1"/>
</dbReference>
<dbReference type="InterPro" id="IPR008978">
    <property type="entry name" value="HSP20-like_chaperone"/>
</dbReference>
<accession>A0A8C3KR79</accession>
<dbReference type="GO" id="GO:0005737">
    <property type="term" value="C:cytoplasm"/>
    <property type="evidence" value="ECO:0007669"/>
    <property type="project" value="TreeGrafter"/>
</dbReference>
<evidence type="ECO:0000259" key="1">
    <source>
        <dbReference type="Pfam" id="PF00011"/>
    </source>
</evidence>
<dbReference type="GO" id="GO:0005634">
    <property type="term" value="C:nucleus"/>
    <property type="evidence" value="ECO:0007669"/>
    <property type="project" value="TreeGrafter"/>
</dbReference>
<reference evidence="2" key="1">
    <citation type="submission" date="2025-08" db="UniProtKB">
        <authorList>
            <consortium name="Ensembl"/>
        </authorList>
    </citation>
    <scope>IDENTIFICATION</scope>
</reference>
<dbReference type="SUPFAM" id="SSF49764">
    <property type="entry name" value="HSP20-like chaperones"/>
    <property type="match status" value="1"/>
</dbReference>
<dbReference type="GO" id="GO:0042026">
    <property type="term" value="P:protein refolding"/>
    <property type="evidence" value="ECO:0007669"/>
    <property type="project" value="TreeGrafter"/>
</dbReference>
<name>A0A8C3KR79_9CHAR</name>
<dbReference type="Gene3D" id="2.60.40.790">
    <property type="match status" value="1"/>
</dbReference>
<reference evidence="2" key="2">
    <citation type="submission" date="2025-09" db="UniProtKB">
        <authorList>
            <consortium name="Ensembl"/>
        </authorList>
    </citation>
    <scope>IDENTIFICATION</scope>
</reference>